<feature type="transmembrane region" description="Helical" evidence="1">
    <location>
        <begin position="62"/>
        <end position="80"/>
    </location>
</feature>
<reference evidence="3" key="1">
    <citation type="submission" date="2016-04" db="EMBL/GenBank/DDBJ databases">
        <authorList>
            <person name="Evans L.H."/>
            <person name="Alamgir A."/>
            <person name="Owens N."/>
            <person name="Weber N.D."/>
            <person name="Virtaneva K."/>
            <person name="Barbian K."/>
            <person name="Babar A."/>
            <person name="Rosenke K."/>
        </authorList>
    </citation>
    <scope>NUCLEOTIDE SEQUENCE</scope>
    <source>
        <strain evidence="3">92-2</strain>
    </source>
</reference>
<dbReference type="AlphaFoldDB" id="A0A212IZX7"/>
<evidence type="ECO:0000256" key="2">
    <source>
        <dbReference type="SAM" id="SignalP"/>
    </source>
</evidence>
<keyword evidence="1" id="KW-0812">Transmembrane</keyword>
<evidence type="ECO:0000256" key="1">
    <source>
        <dbReference type="SAM" id="Phobius"/>
    </source>
</evidence>
<name>A0A212IZX7_9BACT</name>
<dbReference type="EMBL" id="FLUP01000001">
    <property type="protein sequence ID" value="SBV92654.1"/>
    <property type="molecule type" value="Genomic_DNA"/>
</dbReference>
<protein>
    <submittedName>
        <fullName evidence="3">Uncharacterized protein</fullName>
    </submittedName>
</protein>
<sequence length="116" mass="11817">MVRAGLGLALTVFALAAAAAQADISSALPGLPIFLAPETAPAMLFAIVVGLGVVLQLAGRFYASRGAALLGAGLVLGAGLFDRDPVLVVGQLVLVAALWPKARKKARTAADRRTRN</sequence>
<accession>A0A212IZX7</accession>
<keyword evidence="1" id="KW-0472">Membrane</keyword>
<feature type="transmembrane region" description="Helical" evidence="1">
    <location>
        <begin position="86"/>
        <end position="102"/>
    </location>
</feature>
<organism evidence="3">
    <name type="scientific">uncultured Desulfovibrio sp</name>
    <dbReference type="NCBI Taxonomy" id="167968"/>
    <lineage>
        <taxon>Bacteria</taxon>
        <taxon>Pseudomonadati</taxon>
        <taxon>Thermodesulfobacteriota</taxon>
        <taxon>Desulfovibrionia</taxon>
        <taxon>Desulfovibrionales</taxon>
        <taxon>Desulfovibrionaceae</taxon>
        <taxon>Desulfovibrio</taxon>
        <taxon>environmental samples</taxon>
    </lineage>
</organism>
<proteinExistence type="predicted"/>
<gene>
    <name evidence="3" type="ORF">KM92DES2_10297</name>
</gene>
<feature type="transmembrane region" description="Helical" evidence="1">
    <location>
        <begin position="32"/>
        <end position="55"/>
    </location>
</feature>
<feature type="chain" id="PRO_5012080994" evidence="2">
    <location>
        <begin position="23"/>
        <end position="116"/>
    </location>
</feature>
<evidence type="ECO:0000313" key="3">
    <source>
        <dbReference type="EMBL" id="SBV92654.1"/>
    </source>
</evidence>
<keyword evidence="2" id="KW-0732">Signal</keyword>
<keyword evidence="1" id="KW-1133">Transmembrane helix</keyword>
<feature type="signal peptide" evidence="2">
    <location>
        <begin position="1"/>
        <end position="22"/>
    </location>
</feature>